<keyword evidence="3" id="KW-1185">Reference proteome</keyword>
<reference evidence="2" key="3">
    <citation type="submission" date="2025-09" db="UniProtKB">
        <authorList>
            <consortium name="Ensembl"/>
        </authorList>
    </citation>
    <scope>IDENTIFICATION</scope>
</reference>
<organism evidence="2 3">
    <name type="scientific">Sparus aurata</name>
    <name type="common">Gilthead sea bream</name>
    <dbReference type="NCBI Taxonomy" id="8175"/>
    <lineage>
        <taxon>Eukaryota</taxon>
        <taxon>Metazoa</taxon>
        <taxon>Chordata</taxon>
        <taxon>Craniata</taxon>
        <taxon>Vertebrata</taxon>
        <taxon>Euteleostomi</taxon>
        <taxon>Actinopterygii</taxon>
        <taxon>Neopterygii</taxon>
        <taxon>Teleostei</taxon>
        <taxon>Neoteleostei</taxon>
        <taxon>Acanthomorphata</taxon>
        <taxon>Eupercaria</taxon>
        <taxon>Spariformes</taxon>
        <taxon>Sparidae</taxon>
        <taxon>Sparus</taxon>
    </lineage>
</organism>
<reference evidence="2" key="1">
    <citation type="submission" date="2021-04" db="EMBL/GenBank/DDBJ databases">
        <authorList>
            <consortium name="Wellcome Sanger Institute Data Sharing"/>
        </authorList>
    </citation>
    <scope>NUCLEOTIDE SEQUENCE [LARGE SCALE GENOMIC DNA]</scope>
</reference>
<evidence type="ECO:0000313" key="3">
    <source>
        <dbReference type="Proteomes" id="UP000472265"/>
    </source>
</evidence>
<name>A0A671YLV4_SPAAU</name>
<evidence type="ECO:0000313" key="2">
    <source>
        <dbReference type="Ensembl" id="ENSSAUP00010062298.1"/>
    </source>
</evidence>
<feature type="compositionally biased region" description="Basic and acidic residues" evidence="1">
    <location>
        <begin position="70"/>
        <end position="81"/>
    </location>
</feature>
<feature type="compositionally biased region" description="Low complexity" evidence="1">
    <location>
        <begin position="12"/>
        <end position="21"/>
    </location>
</feature>
<protein>
    <submittedName>
        <fullName evidence="2">Uncharacterized protein</fullName>
    </submittedName>
</protein>
<feature type="region of interest" description="Disordered" evidence="1">
    <location>
        <begin position="53"/>
        <end position="112"/>
    </location>
</feature>
<reference evidence="2" key="2">
    <citation type="submission" date="2025-08" db="UniProtKB">
        <authorList>
            <consortium name="Ensembl"/>
        </authorList>
    </citation>
    <scope>IDENTIFICATION</scope>
</reference>
<dbReference type="Ensembl" id="ENSSAUT00010065329.1">
    <property type="protein sequence ID" value="ENSSAUP00010062298.1"/>
    <property type="gene ID" value="ENSSAUG00010025158.1"/>
</dbReference>
<dbReference type="Proteomes" id="UP000472265">
    <property type="component" value="Chromosome 1"/>
</dbReference>
<accession>A0A671YLV4</accession>
<sequence>MPLQPAADEESPSSPAAATPTADKKVIATKVLGIVQWFNVRNGYSQHYKPYFRSGGDERFKPKGPPCHRLARDSEEGKENQEGAGPNQQPLRWPMRSNRRPGQTTESACVNDDRKNAKTEVLWKIGIFIVLMEY</sequence>
<feature type="region of interest" description="Disordered" evidence="1">
    <location>
        <begin position="1"/>
        <end position="24"/>
    </location>
</feature>
<dbReference type="AlphaFoldDB" id="A0A671YLV4"/>
<dbReference type="InParanoid" id="A0A671YLV4"/>
<evidence type="ECO:0000256" key="1">
    <source>
        <dbReference type="SAM" id="MobiDB-lite"/>
    </source>
</evidence>
<proteinExistence type="predicted"/>